<dbReference type="Proteomes" id="UP001145114">
    <property type="component" value="Unassembled WGS sequence"/>
</dbReference>
<evidence type="ECO:0000313" key="2">
    <source>
        <dbReference type="Proteomes" id="UP001145114"/>
    </source>
</evidence>
<accession>A0ACC1HDV5</accession>
<evidence type="ECO:0000313" key="1">
    <source>
        <dbReference type="EMBL" id="KAJ1674511.1"/>
    </source>
</evidence>
<keyword evidence="2" id="KW-1185">Reference proteome</keyword>
<dbReference type="EMBL" id="JAMZIH010005910">
    <property type="protein sequence ID" value="KAJ1674511.1"/>
    <property type="molecule type" value="Genomic_DNA"/>
</dbReference>
<reference evidence="1" key="1">
    <citation type="submission" date="2022-06" db="EMBL/GenBank/DDBJ databases">
        <title>Phylogenomic reconstructions and comparative analyses of Kickxellomycotina fungi.</title>
        <authorList>
            <person name="Reynolds N.K."/>
            <person name="Stajich J.E."/>
            <person name="Barry K."/>
            <person name="Grigoriev I.V."/>
            <person name="Crous P."/>
            <person name="Smith M.E."/>
        </authorList>
    </citation>
    <scope>NUCLEOTIDE SEQUENCE</scope>
    <source>
        <strain evidence="1">RSA 2271</strain>
    </source>
</reference>
<gene>
    <name evidence="1" type="ORF">EV182_003131</name>
</gene>
<proteinExistence type="predicted"/>
<sequence>MHPKENSKTATPTPTNSEGKTAAEHYEKILTIPNMLTAARILASPYIGYLIVQHEYKWALAGCALFGITDALDGYIARKYNMGTFIGSIIDPAADKILMTVLTVSLTVGSLLPVPLAVLIVGRDVALSLAAFYIRWITLPAPKTFARYWDLSLPSVEVRPTAISKWNTALQLLLMGTTLTVPAFGLSLDHWAITALQWLTGATTVASGIGYLTSKNAVHMLTKKEIKVRLKKPVKIYKERHVKKHRDQG</sequence>
<comment type="caution">
    <text evidence="1">The sequence shown here is derived from an EMBL/GenBank/DDBJ whole genome shotgun (WGS) entry which is preliminary data.</text>
</comment>
<protein>
    <submittedName>
        <fullName evidence="1">Uncharacterized protein</fullName>
    </submittedName>
</protein>
<organism evidence="1 2">
    <name type="scientific">Spiromyces aspiralis</name>
    <dbReference type="NCBI Taxonomy" id="68401"/>
    <lineage>
        <taxon>Eukaryota</taxon>
        <taxon>Fungi</taxon>
        <taxon>Fungi incertae sedis</taxon>
        <taxon>Zoopagomycota</taxon>
        <taxon>Kickxellomycotina</taxon>
        <taxon>Kickxellomycetes</taxon>
        <taxon>Kickxellales</taxon>
        <taxon>Kickxellaceae</taxon>
        <taxon>Spiromyces</taxon>
    </lineage>
</organism>
<name>A0ACC1HDV5_9FUNG</name>